<organism evidence="1">
    <name type="scientific">hydrothermal vent metagenome</name>
    <dbReference type="NCBI Taxonomy" id="652676"/>
    <lineage>
        <taxon>unclassified sequences</taxon>
        <taxon>metagenomes</taxon>
        <taxon>ecological metagenomes</taxon>
    </lineage>
</organism>
<reference evidence="1" key="1">
    <citation type="submission" date="2018-06" db="EMBL/GenBank/DDBJ databases">
        <authorList>
            <person name="Zhirakovskaya E."/>
        </authorList>
    </citation>
    <scope>NUCLEOTIDE SEQUENCE</scope>
</reference>
<dbReference type="AlphaFoldDB" id="A0A3B1ATF3"/>
<dbReference type="PANTHER" id="PTHR34352">
    <property type="entry name" value="PROTEIN YHFA"/>
    <property type="match status" value="1"/>
</dbReference>
<gene>
    <name evidence="1" type="ORF">MNBD_GAMMA25-2052</name>
</gene>
<sequence>MKARVKWVEDATFLGESGSGHMLVMDGPPDHGGRNLGVRPMEMLLLGMGGCTAFDVMMILKKSRQQVDDCEIVLCAERADKEPKVFTRIHVHFVVSGRELKDKQVARAVSLSAEKYCSASIMLGRAGVEITHDYEIRETIGN</sequence>
<dbReference type="EMBL" id="UOFY01000033">
    <property type="protein sequence ID" value="VAX09266.1"/>
    <property type="molecule type" value="Genomic_DNA"/>
</dbReference>
<name>A0A3B1ATF3_9ZZZZ</name>
<dbReference type="Pfam" id="PF02566">
    <property type="entry name" value="OsmC"/>
    <property type="match status" value="1"/>
</dbReference>
<dbReference type="SUPFAM" id="SSF82784">
    <property type="entry name" value="OsmC-like"/>
    <property type="match status" value="1"/>
</dbReference>
<dbReference type="InterPro" id="IPR003718">
    <property type="entry name" value="OsmC/Ohr_fam"/>
</dbReference>
<proteinExistence type="predicted"/>
<dbReference type="NCBIfam" id="NF008009">
    <property type="entry name" value="PRK10738.1"/>
    <property type="match status" value="1"/>
</dbReference>
<dbReference type="InterPro" id="IPR015946">
    <property type="entry name" value="KH_dom-like_a/b"/>
</dbReference>
<dbReference type="Gene3D" id="3.30.300.20">
    <property type="match status" value="1"/>
</dbReference>
<dbReference type="PANTHER" id="PTHR34352:SF1">
    <property type="entry name" value="PROTEIN YHFA"/>
    <property type="match status" value="1"/>
</dbReference>
<protein>
    <submittedName>
        <fullName evidence="1">Protein YhfA</fullName>
    </submittedName>
</protein>
<evidence type="ECO:0000313" key="1">
    <source>
        <dbReference type="EMBL" id="VAX09266.1"/>
    </source>
</evidence>
<dbReference type="InterPro" id="IPR036102">
    <property type="entry name" value="OsmC/Ohrsf"/>
</dbReference>
<dbReference type="Gene3D" id="2.20.25.10">
    <property type="match status" value="1"/>
</dbReference>
<accession>A0A3B1ATF3</accession>